<evidence type="ECO:0000313" key="2">
    <source>
        <dbReference type="Proteomes" id="UP001628156"/>
    </source>
</evidence>
<comment type="caution">
    <text evidence="1">The sequence shown here is derived from an EMBL/GenBank/DDBJ whole genome shotgun (WGS) entry which is preliminary data.</text>
</comment>
<dbReference type="Proteomes" id="UP001628156">
    <property type="component" value="Unassembled WGS sequence"/>
</dbReference>
<dbReference type="EMBL" id="BAAFRS010000082">
    <property type="protein sequence ID" value="GAB1221628.1"/>
    <property type="molecule type" value="Genomic_DNA"/>
</dbReference>
<name>A0ABQ0DFW4_9EUKA</name>
<accession>A0ABQ0DFW4</accession>
<keyword evidence="2" id="KW-1185">Reference proteome</keyword>
<gene>
    <name evidence="1" type="ORF">ENUP19_0082G0169</name>
</gene>
<organism evidence="1 2">
    <name type="scientific">Entamoeba nuttalli</name>
    <dbReference type="NCBI Taxonomy" id="412467"/>
    <lineage>
        <taxon>Eukaryota</taxon>
        <taxon>Amoebozoa</taxon>
        <taxon>Evosea</taxon>
        <taxon>Archamoebae</taxon>
        <taxon>Mastigamoebida</taxon>
        <taxon>Entamoebidae</taxon>
        <taxon>Entamoeba</taxon>
    </lineage>
</organism>
<sequence length="272" mass="31667">MSNWDFNQKLKDDYAQAKRISTSYEGEQECLCMALLMRHGVNFVLLKPRKIKQKNSKSLAALFMTIDEIHIGQQRFKFSELIHNEINEAEKTITSIADSRKTKYRKRNLVSATNNFLYEMLKSIGYNTSLKSTRATHYVIKMKRIKSISGFGVDYQTWKDISLIGQQINQKFRSEFEDLNTKREMPVLFQFQQISSLMFPDISGKILDSLLIDFIFHHRDNNKKIITSSINDELIDISLTEIEKEKDIVYRIVDCAFGRFFSQISTPSSNGK</sequence>
<protein>
    <submittedName>
        <fullName evidence="1">Uncharacterized protein</fullName>
    </submittedName>
</protein>
<reference evidence="1 2" key="1">
    <citation type="journal article" date="2019" name="PLoS Negl. Trop. Dis.">
        <title>Whole genome sequencing of Entamoeba nuttalli reveals mammalian host-related molecular signatures and a novel octapeptide-repeat surface protein.</title>
        <authorList>
            <person name="Tanaka M."/>
            <person name="Makiuchi T."/>
            <person name="Komiyama T."/>
            <person name="Shiina T."/>
            <person name="Osaki K."/>
            <person name="Tachibana H."/>
        </authorList>
    </citation>
    <scope>NUCLEOTIDE SEQUENCE [LARGE SCALE GENOMIC DNA]</scope>
    <source>
        <strain evidence="1 2">P19-061405</strain>
    </source>
</reference>
<proteinExistence type="predicted"/>
<evidence type="ECO:0000313" key="1">
    <source>
        <dbReference type="EMBL" id="GAB1221628.1"/>
    </source>
</evidence>